<dbReference type="GO" id="GO:0003677">
    <property type="term" value="F:DNA binding"/>
    <property type="evidence" value="ECO:0007669"/>
    <property type="project" value="InterPro"/>
</dbReference>
<comment type="caution">
    <text evidence="4">The sequence shown here is derived from an EMBL/GenBank/DDBJ whole genome shotgun (WGS) entry which is preliminary data.</text>
</comment>
<proteinExistence type="predicted"/>
<dbReference type="NCBIfam" id="NF033580">
    <property type="entry name" value="transpos_IS5_3"/>
    <property type="match status" value="1"/>
</dbReference>
<dbReference type="Proteomes" id="UP000248627">
    <property type="component" value="Unassembled WGS sequence"/>
</dbReference>
<dbReference type="GO" id="GO:0004803">
    <property type="term" value="F:transposase activity"/>
    <property type="evidence" value="ECO:0007669"/>
    <property type="project" value="InterPro"/>
</dbReference>
<dbReference type="AlphaFoldDB" id="A0A2W2CDQ8"/>
<organism evidence="4 5">
    <name type="scientific">Micromonospora endophytica</name>
    <dbReference type="NCBI Taxonomy" id="515350"/>
    <lineage>
        <taxon>Bacteria</taxon>
        <taxon>Bacillati</taxon>
        <taxon>Actinomycetota</taxon>
        <taxon>Actinomycetes</taxon>
        <taxon>Micromonosporales</taxon>
        <taxon>Micromonosporaceae</taxon>
        <taxon>Micromonospora</taxon>
    </lineage>
</organism>
<evidence type="ECO:0000259" key="3">
    <source>
        <dbReference type="Pfam" id="PF13340"/>
    </source>
</evidence>
<evidence type="ECO:0000259" key="2">
    <source>
        <dbReference type="Pfam" id="PF01609"/>
    </source>
</evidence>
<sequence>MGSGRPLIPAPPRRRQGGGTPPIDARAVFAAIVYVLTTGCAWRHLPPGFGVSRATAHRRFQAWTAAGLWRRLHVAALDQLGTQGLIDWSRATADAAYVRAKKGGRSTDPSPVDRGKPGSKIHALSERGGLPLSVGVSTANTHDSRCLESLVQAIPAVRSRRGPRRRHPDKLHADKGYDYPHLRRMLRQRGIRPRIARRGIESANRLGRHRWVIERTFAWFTGHRRLTIRYERDPGLYCAFVTLAAALTCHKRYLKLTT</sequence>
<evidence type="ECO:0000313" key="5">
    <source>
        <dbReference type="Proteomes" id="UP000248627"/>
    </source>
</evidence>
<dbReference type="GO" id="GO:0006313">
    <property type="term" value="P:DNA transposition"/>
    <property type="evidence" value="ECO:0007669"/>
    <property type="project" value="InterPro"/>
</dbReference>
<dbReference type="Pfam" id="PF13340">
    <property type="entry name" value="DUF4096"/>
    <property type="match status" value="1"/>
</dbReference>
<protein>
    <submittedName>
        <fullName evidence="4">IS5/IS1182 family transposase</fullName>
    </submittedName>
</protein>
<dbReference type="InterPro" id="IPR002559">
    <property type="entry name" value="Transposase_11"/>
</dbReference>
<dbReference type="InterPro" id="IPR025161">
    <property type="entry name" value="IS402-like_dom"/>
</dbReference>
<feature type="domain" description="Transposase IS4-like" evidence="2">
    <location>
        <begin position="109"/>
        <end position="248"/>
    </location>
</feature>
<feature type="region of interest" description="Disordered" evidence="1">
    <location>
        <begin position="1"/>
        <end position="21"/>
    </location>
</feature>
<gene>
    <name evidence="4" type="ORF">C1I93_27880</name>
</gene>
<dbReference type="PANTHER" id="PTHR30007">
    <property type="entry name" value="PHP DOMAIN PROTEIN"/>
    <property type="match status" value="1"/>
</dbReference>
<dbReference type="PANTHER" id="PTHR30007:SF1">
    <property type="entry name" value="BLR1914 PROTEIN"/>
    <property type="match status" value="1"/>
</dbReference>
<reference evidence="4 5" key="1">
    <citation type="submission" date="2018-01" db="EMBL/GenBank/DDBJ databases">
        <title>Draft genome sequence of Jishengella endophytica.</title>
        <authorList>
            <person name="Sahin N."/>
            <person name="Ay H."/>
            <person name="Saygin H."/>
        </authorList>
    </citation>
    <scope>NUCLEOTIDE SEQUENCE [LARGE SCALE GENOMIC DNA]</scope>
    <source>
        <strain evidence="4 5">DSM 45430</strain>
    </source>
</reference>
<feature type="region of interest" description="Disordered" evidence="1">
    <location>
        <begin position="100"/>
        <end position="124"/>
    </location>
</feature>
<keyword evidence="5" id="KW-1185">Reference proteome</keyword>
<dbReference type="EMBL" id="POTX01000319">
    <property type="protein sequence ID" value="PZF86349.1"/>
    <property type="molecule type" value="Genomic_DNA"/>
</dbReference>
<evidence type="ECO:0000256" key="1">
    <source>
        <dbReference type="SAM" id="MobiDB-lite"/>
    </source>
</evidence>
<evidence type="ECO:0000313" key="4">
    <source>
        <dbReference type="EMBL" id="PZF86349.1"/>
    </source>
</evidence>
<accession>A0A2W2CDQ8</accession>
<dbReference type="Pfam" id="PF01609">
    <property type="entry name" value="DDE_Tnp_1"/>
    <property type="match status" value="1"/>
</dbReference>
<feature type="domain" description="Insertion element IS402-like" evidence="3">
    <location>
        <begin position="5"/>
        <end position="73"/>
    </location>
</feature>
<name>A0A2W2CDQ8_9ACTN</name>